<gene>
    <name evidence="1" type="ORF">Q4F19_20945</name>
</gene>
<evidence type="ECO:0000313" key="1">
    <source>
        <dbReference type="EMBL" id="MDO6416864.1"/>
    </source>
</evidence>
<protein>
    <submittedName>
        <fullName evidence="1">Uncharacterized protein</fullName>
    </submittedName>
</protein>
<proteinExistence type="predicted"/>
<name>A0ABT8YG48_9SPHN</name>
<keyword evidence="2" id="KW-1185">Reference proteome</keyword>
<dbReference type="Proteomes" id="UP001169764">
    <property type="component" value="Unassembled WGS sequence"/>
</dbReference>
<dbReference type="EMBL" id="JAUOTP010000012">
    <property type="protein sequence ID" value="MDO6416864.1"/>
    <property type="molecule type" value="Genomic_DNA"/>
</dbReference>
<organism evidence="1 2">
    <name type="scientific">Sphingomonas natans</name>
    <dbReference type="NCBI Taxonomy" id="3063330"/>
    <lineage>
        <taxon>Bacteria</taxon>
        <taxon>Pseudomonadati</taxon>
        <taxon>Pseudomonadota</taxon>
        <taxon>Alphaproteobacteria</taxon>
        <taxon>Sphingomonadales</taxon>
        <taxon>Sphingomonadaceae</taxon>
        <taxon>Sphingomonas</taxon>
    </lineage>
</organism>
<accession>A0ABT8YG48</accession>
<dbReference type="RefSeq" id="WP_303546763.1">
    <property type="nucleotide sequence ID" value="NZ_JAUOTP010000012.1"/>
</dbReference>
<comment type="caution">
    <text evidence="1">The sequence shown here is derived from an EMBL/GenBank/DDBJ whole genome shotgun (WGS) entry which is preliminary data.</text>
</comment>
<sequence length="129" mass="13495">MSARRILIIGIAPDAVDFSDPDLPPGADAAMIAGGLAEAQLLFAAQGDRCDLCLLDLKGPADVPIAAQLARETYDCIVIGGGIRLPRANLELFEAVVNAVHRHAPVVPIAFNTSPANSVEAAGRWLGER</sequence>
<reference evidence="1" key="1">
    <citation type="submission" date="2023-07" db="EMBL/GenBank/DDBJ databases">
        <authorList>
            <person name="Kim M."/>
        </authorList>
    </citation>
    <scope>NUCLEOTIDE SEQUENCE</scope>
    <source>
        <strain evidence="1">BIUV-7</strain>
    </source>
</reference>
<evidence type="ECO:0000313" key="2">
    <source>
        <dbReference type="Proteomes" id="UP001169764"/>
    </source>
</evidence>